<organism evidence="1 2">
    <name type="scientific">Vibrio agarilyticus</name>
    <dbReference type="NCBI Taxonomy" id="2726741"/>
    <lineage>
        <taxon>Bacteria</taxon>
        <taxon>Pseudomonadati</taxon>
        <taxon>Pseudomonadota</taxon>
        <taxon>Gammaproteobacteria</taxon>
        <taxon>Vibrionales</taxon>
        <taxon>Vibrionaceae</taxon>
        <taxon>Vibrio</taxon>
    </lineage>
</organism>
<dbReference type="AlphaFoldDB" id="A0A7X8TP71"/>
<protein>
    <submittedName>
        <fullName evidence="1">Uncharacterized protein</fullName>
    </submittedName>
</protein>
<reference evidence="1 2" key="1">
    <citation type="submission" date="2020-04" db="EMBL/GenBank/DDBJ databases">
        <title>Vibrio sp. SM6, a novel species isolated from seawater.</title>
        <authorList>
            <person name="Wang X."/>
        </authorList>
    </citation>
    <scope>NUCLEOTIDE SEQUENCE [LARGE SCALE GENOMIC DNA]</scope>
    <source>
        <strain evidence="1 2">SM6</strain>
    </source>
</reference>
<keyword evidence="2" id="KW-1185">Reference proteome</keyword>
<name>A0A7X8TP71_9VIBR</name>
<dbReference type="EMBL" id="JABAIK010000003">
    <property type="protein sequence ID" value="NLS12122.1"/>
    <property type="molecule type" value="Genomic_DNA"/>
</dbReference>
<evidence type="ECO:0000313" key="1">
    <source>
        <dbReference type="EMBL" id="NLS12122.1"/>
    </source>
</evidence>
<evidence type="ECO:0000313" key="2">
    <source>
        <dbReference type="Proteomes" id="UP000535589"/>
    </source>
</evidence>
<dbReference type="Proteomes" id="UP000535589">
    <property type="component" value="Unassembled WGS sequence"/>
</dbReference>
<proteinExistence type="predicted"/>
<sequence>MKKVFRIVIIALLLIGAGASYYAYFEQEPSQVDAAESIVVKDEELPAPIIPLISPPEPTVSLTGEYYVVERKVAVQSHPKKNSVTMGHLYLGQSVVVYEVEGAEFGRIADYIVYQEGRDAVAEWVSLSALSRTLPQIDEAEQLAILDGYLQQSDDLTRYREVFRKATSQLLSQAVCKPQDLETLSGWVRSVTFSSDPVYFVYCGGLRRTNKIYLNAYNGELFRVAHDGITQISLHGL</sequence>
<comment type="caution">
    <text evidence="1">The sequence shown here is derived from an EMBL/GenBank/DDBJ whole genome shotgun (WGS) entry which is preliminary data.</text>
</comment>
<dbReference type="RefSeq" id="WP_168835225.1">
    <property type="nucleotide sequence ID" value="NZ_JABAIK010000003.1"/>
</dbReference>
<accession>A0A7X8TP71</accession>
<gene>
    <name evidence="1" type="ORF">HGP28_04340</name>
</gene>